<feature type="domain" description="Peptidase S8/S53" evidence="2">
    <location>
        <begin position="290"/>
        <end position="340"/>
    </location>
</feature>
<name>A0A6I8MA60_9FUSO</name>
<dbReference type="InterPro" id="IPR036852">
    <property type="entry name" value="Peptidase_S8/S53_dom_sf"/>
</dbReference>
<evidence type="ECO:0000313" key="3">
    <source>
        <dbReference type="EMBL" id="VWL85710.1"/>
    </source>
</evidence>
<accession>A0A6I8MA60</accession>
<gene>
    <name evidence="3" type="ORF">OMES3154_00998</name>
</gene>
<sequence>MKKHIYILLILSIASCAKIDFNDTFAPDPNRFKINVDRNNYKVVEEKVLHATDEYSNNIKNTVTIIEHANKIEEHKKTVNDVFKNTMINGTNNLDIEPSNFWEDQVNTRDITGIINMSFGGSYFNLDMGHLLSRSYYIDKIQNNLDPNYSIFFSDRAYDKDYLNNEKLKVIALGNTNYLVPTKNNGNSMMAMYQVMSPSMQKIARSESILVKFESLKPEDKDNFYINKDTDKQIIINKNENNEYYGNSIKLKENSNTDFYMTDALLLRSFTVGEDGYVKGDENSKLPENMGSSFSTPRVSRLAYEIKKKYPFLTYQQVKQVILTTAKKDSKYISIYNGWGHVDREKAMKGPSDLNAGLIEEQKYFRSNYDKIYDKDKNLYFYVDINDGKEYTFSNDIKSGLDGDGNTNEDYDTLKFEGTPQTVNPHSSNIYTYCNEGEKSCGNEFRHGIIYKYRIPKVLDSERNYYSNVKKAGLRKNGNGTLVLEGEQLYDTKTQILGGKLVLKNNSNSEYEVFAGSNFEINSNNNLTLNKITSQGTVDFNSNISSLKSYEADNNSTTILHPNNVVNADSFKLNGTVKIGDDTKELSDLKNLVKAKTIDANINNIYLEPIVIDNGKYVTIDFVNKISKLKNVDENYTKLRDLNEEQLRNIPSYKRNEKTFFDMYKVTDRVKYFYSYYMKIDNRTGHILSLSAKSPSKEDKKKAISQIFTDNYSSYISSLLDNIDDLDKSKNNMIFTNSNIFNKLSFSLNTYNKTNFIKGKNYDPFNLNLNSVNLGINYDNKFNGYITYAKSKYKFNDDSIFNNHFINLDFNYNYNKNLSILNSIGYNYSKVNRQLINEIVKNDFHSALYQNKLIFKNDINLDKIKTNLSLYIQNTMQFLNVFGNKEKSIQNAGIKIKNTFLFNDKISLGINSKTKLNNNIDLINRLDVSYNSINDTFINASILGIDTKLYGKNVDKVSANYSIGFNSKINKFIITTSLDIDTKGKIGFNLGITR</sequence>
<dbReference type="Pfam" id="PF00082">
    <property type="entry name" value="Peptidase_S8"/>
    <property type="match status" value="1"/>
</dbReference>
<reference evidence="3 4" key="1">
    <citation type="submission" date="2019-10" db="EMBL/GenBank/DDBJ databases">
        <authorList>
            <person name="Blom J."/>
        </authorList>
    </citation>
    <scope>NUCLEOTIDE SEQUENCE [LARGE SCALE GENOMIC DNA]</scope>
    <source>
        <strain evidence="3 4">ES3154-GLU</strain>
    </source>
</reference>
<protein>
    <submittedName>
        <fullName evidence="3">Outer membrane autotransporter barrel domain-containing protein</fullName>
    </submittedName>
</protein>
<dbReference type="Proteomes" id="UP000419017">
    <property type="component" value="Unassembled WGS sequence"/>
</dbReference>
<dbReference type="GO" id="GO:0006508">
    <property type="term" value="P:proteolysis"/>
    <property type="evidence" value="ECO:0007669"/>
    <property type="project" value="InterPro"/>
</dbReference>
<evidence type="ECO:0000256" key="1">
    <source>
        <dbReference type="ARBA" id="ARBA00022729"/>
    </source>
</evidence>
<evidence type="ECO:0000313" key="4">
    <source>
        <dbReference type="Proteomes" id="UP000419017"/>
    </source>
</evidence>
<keyword evidence="4" id="KW-1185">Reference proteome</keyword>
<organism evidence="3 4">
    <name type="scientific">Oceanivirga miroungae</name>
    <dbReference type="NCBI Taxonomy" id="1130046"/>
    <lineage>
        <taxon>Bacteria</taxon>
        <taxon>Fusobacteriati</taxon>
        <taxon>Fusobacteriota</taxon>
        <taxon>Fusobacteriia</taxon>
        <taxon>Fusobacteriales</taxon>
        <taxon>Leptotrichiaceae</taxon>
        <taxon>Oceanivirga</taxon>
    </lineage>
</organism>
<dbReference type="PROSITE" id="PS51257">
    <property type="entry name" value="PROKAR_LIPOPROTEIN"/>
    <property type="match status" value="1"/>
</dbReference>
<proteinExistence type="predicted"/>
<dbReference type="EMBL" id="CABWIB010000001">
    <property type="protein sequence ID" value="VWL85710.1"/>
    <property type="molecule type" value="Genomic_DNA"/>
</dbReference>
<dbReference type="NCBIfam" id="TIGR02601">
    <property type="entry name" value="autotrns_rpt"/>
    <property type="match status" value="1"/>
</dbReference>
<keyword evidence="1" id="KW-0732">Signal</keyword>
<dbReference type="AlphaFoldDB" id="A0A6I8MA60"/>
<dbReference type="RefSeq" id="WP_156683684.1">
    <property type="nucleotide sequence ID" value="NZ_CABWIB010000001.1"/>
</dbReference>
<dbReference type="InterPro" id="IPR013425">
    <property type="entry name" value="Autotrns_rpt"/>
</dbReference>
<dbReference type="SUPFAM" id="SSF52743">
    <property type="entry name" value="Subtilisin-like"/>
    <property type="match status" value="1"/>
</dbReference>
<dbReference type="InterPro" id="IPR000209">
    <property type="entry name" value="Peptidase_S8/S53_dom"/>
</dbReference>
<dbReference type="GO" id="GO:0004252">
    <property type="term" value="F:serine-type endopeptidase activity"/>
    <property type="evidence" value="ECO:0007669"/>
    <property type="project" value="InterPro"/>
</dbReference>
<evidence type="ECO:0000259" key="2">
    <source>
        <dbReference type="Pfam" id="PF00082"/>
    </source>
</evidence>
<dbReference type="Gene3D" id="3.40.50.200">
    <property type="entry name" value="Peptidase S8/S53 domain"/>
    <property type="match status" value="1"/>
</dbReference>